<evidence type="ECO:0000256" key="1">
    <source>
        <dbReference type="ARBA" id="ARBA00022450"/>
    </source>
</evidence>
<dbReference type="STRING" id="503106.A0A218YRP2"/>
<evidence type="ECO:0000256" key="2">
    <source>
        <dbReference type="ARBA" id="ARBA00022553"/>
    </source>
</evidence>
<dbReference type="Gene3D" id="3.40.50.12780">
    <property type="entry name" value="N-terminal domain of ligase-like"/>
    <property type="match status" value="1"/>
</dbReference>
<dbReference type="SMART" id="SM00823">
    <property type="entry name" value="PKS_PP"/>
    <property type="match status" value="1"/>
</dbReference>
<dbReference type="InterPro" id="IPR020806">
    <property type="entry name" value="PKS_PP-bd"/>
</dbReference>
<dbReference type="InterPro" id="IPR036736">
    <property type="entry name" value="ACP-like_sf"/>
</dbReference>
<keyword evidence="1" id="KW-0596">Phosphopantetheine</keyword>
<dbReference type="OrthoDB" id="429813at2759"/>
<dbReference type="SUPFAM" id="SSF56801">
    <property type="entry name" value="Acetyl-CoA synthetase-like"/>
    <property type="match status" value="1"/>
</dbReference>
<dbReference type="InterPro" id="IPR036291">
    <property type="entry name" value="NAD(P)-bd_dom_sf"/>
</dbReference>
<evidence type="ECO:0000313" key="4">
    <source>
        <dbReference type="EMBL" id="OWO92967.1"/>
    </source>
</evidence>
<reference evidence="4 5" key="1">
    <citation type="submission" date="2017-04" db="EMBL/GenBank/DDBJ databases">
        <title>Draft genome sequence of Marssonina coronaria NL1: causal agent of apple blotch.</title>
        <authorList>
            <person name="Cheng Q."/>
        </authorList>
    </citation>
    <scope>NUCLEOTIDE SEQUENCE [LARGE SCALE GENOMIC DNA]</scope>
    <source>
        <strain evidence="4 5">NL1</strain>
    </source>
</reference>
<dbReference type="InterPro" id="IPR000873">
    <property type="entry name" value="AMP-dep_synth/lig_dom"/>
</dbReference>
<dbReference type="PROSITE" id="PS50075">
    <property type="entry name" value="CARRIER"/>
    <property type="match status" value="1"/>
</dbReference>
<dbReference type="InterPro" id="IPR042099">
    <property type="entry name" value="ANL_N_sf"/>
</dbReference>
<dbReference type="Pfam" id="PF00550">
    <property type="entry name" value="PP-binding"/>
    <property type="match status" value="1"/>
</dbReference>
<keyword evidence="5" id="KW-1185">Reference proteome</keyword>
<dbReference type="PANTHER" id="PTHR43439">
    <property type="entry name" value="PHENYLACETATE-COENZYME A LIGASE"/>
    <property type="match status" value="1"/>
</dbReference>
<dbReference type="InterPro" id="IPR009081">
    <property type="entry name" value="PP-bd_ACP"/>
</dbReference>
<dbReference type="Proteomes" id="UP000242519">
    <property type="component" value="Unassembled WGS sequence"/>
</dbReference>
<dbReference type="Pfam" id="PF23562">
    <property type="entry name" value="AMP-binding_C_3"/>
    <property type="match status" value="1"/>
</dbReference>
<dbReference type="InParanoid" id="A0A218YRP2"/>
<proteinExistence type="predicted"/>
<dbReference type="GO" id="GO:0031177">
    <property type="term" value="F:phosphopantetheine binding"/>
    <property type="evidence" value="ECO:0007669"/>
    <property type="project" value="InterPro"/>
</dbReference>
<dbReference type="Pfam" id="PF00501">
    <property type="entry name" value="AMP-binding"/>
    <property type="match status" value="1"/>
</dbReference>
<gene>
    <name evidence="4" type="ORF">B2J93_5257</name>
</gene>
<dbReference type="AlphaFoldDB" id="A0A218YRP2"/>
<sequence>MADLAPPIYFTCTLGEAAEINRRTCSKTQTVNQLIEDLAAQYPRAPAVAFPIPSADCKDWGPFKDLHQGSAEIAKNVASRVAGVDHQEKETKCVALLAHSSADFLFAWLGLMRAGFSVLLIAPQCSPEAISALCKSCKVSMLYHDLAHSGLASAASKSASFLKPALLYWQAEASSISEIVKNPDRNPTLYQRPDALAGDVAFIHHSSGTSTGIPKPIPQTHHGAVGVLPALDGQDAATLTTTPLYHGGVADCFRAWKSGALIWLFPGADSPITSKTVVSSLSVAAQSTSVEQTPPVRYFSSVPYVLQMLADTSEGLSALERMDIVGVGGAALPRQVGDHLVANGVKLVSRFGSAECGFLLSSHRDYPSDKAWQYLRVPSSSPHLKFEHQSDGSGLSELVVLSTWPHMAKRNRKDGSYATSDLFQRHPSIENAWRYDSRSDSQITLLTGKKFDPAPREDAIRSSSSVIDDILIFGNDRQFPGAIVFPAQDHGMSEQALRQEIWAVVSQTNSVGQAHSAISRSMCVVLTGRHDPLDKSSKGTLLRSKAEKTYAAEIEDAYRVGEDDIQVTTKTNASSAEDESIVSMVRRTVTEITGAFMEDDVDFYQFGVDSARAIQIRSVLQQRIGSSLPWNVVYDCDNIEGLARFISELQGGSAGNRQQQGDDMEELVREYSSFQIPTETPSQERDVSGYFSVVLTGATGGLGAHILDILRDNPAVSRVICLVRAKDDATACERVSSSLTRRRKQPLSSQDAEQRVWCIPVHFDAADLGIPKGAAWAVNFSLPLKSFVREHIAGLHNLINFASSCPRFAQFVFCSSTASVLGHAGATGPLPIPEKISRHQPPGDALGYSKSKWVAEAICANASNDRRLAGRVKILRIGQLTGDTANGVWNRSEAWPLMISSSMKLGCLPLLDERLSWLPVDIAARAVVDISLAGPTTEDLSVYHLVNNSTDTTWSDLFTWLNHAAGTQLKLVSPDEWLDRLERADGDPARSLLGLWRSSYGSSNSVMRTIADAEKGTAVTFDISNALRGSRAMHDIAPLDEVLVRKIWRWLDGSDE</sequence>
<dbReference type="InterPro" id="IPR013120">
    <property type="entry name" value="FAR_NAD-bd"/>
</dbReference>
<dbReference type="PANTHER" id="PTHR43439:SF2">
    <property type="entry name" value="ENZYME, PUTATIVE (JCVI)-RELATED"/>
    <property type="match status" value="1"/>
</dbReference>
<dbReference type="Gene3D" id="3.40.50.720">
    <property type="entry name" value="NAD(P)-binding Rossmann-like Domain"/>
    <property type="match status" value="1"/>
</dbReference>
<feature type="domain" description="Carrier" evidence="3">
    <location>
        <begin position="576"/>
        <end position="650"/>
    </location>
</feature>
<comment type="caution">
    <text evidence="4">The sequence shown here is derived from an EMBL/GenBank/DDBJ whole genome shotgun (WGS) entry which is preliminary data.</text>
</comment>
<organism evidence="4 5">
    <name type="scientific">Diplocarpon coronariae</name>
    <dbReference type="NCBI Taxonomy" id="2795749"/>
    <lineage>
        <taxon>Eukaryota</taxon>
        <taxon>Fungi</taxon>
        <taxon>Dikarya</taxon>
        <taxon>Ascomycota</taxon>
        <taxon>Pezizomycotina</taxon>
        <taxon>Leotiomycetes</taxon>
        <taxon>Helotiales</taxon>
        <taxon>Drepanopezizaceae</taxon>
        <taxon>Diplocarpon</taxon>
    </lineage>
</organism>
<keyword evidence="2" id="KW-0597">Phosphoprotein</keyword>
<dbReference type="SUPFAM" id="SSF51735">
    <property type="entry name" value="NAD(P)-binding Rossmann-fold domains"/>
    <property type="match status" value="1"/>
</dbReference>
<dbReference type="EMBL" id="MZNU01000585">
    <property type="protein sequence ID" value="OWO92967.1"/>
    <property type="molecule type" value="Genomic_DNA"/>
</dbReference>
<accession>A0A218YRP2</accession>
<evidence type="ECO:0000313" key="5">
    <source>
        <dbReference type="Proteomes" id="UP000242519"/>
    </source>
</evidence>
<dbReference type="SUPFAM" id="SSF47336">
    <property type="entry name" value="ACP-like"/>
    <property type="match status" value="1"/>
</dbReference>
<name>A0A218YRP2_9HELO</name>
<dbReference type="InterPro" id="IPR051414">
    <property type="entry name" value="Adenylate-forming_Reductase"/>
</dbReference>
<protein>
    <recommendedName>
        <fullName evidence="3">Carrier domain-containing protein</fullName>
    </recommendedName>
</protein>
<dbReference type="Gene3D" id="1.10.1200.10">
    <property type="entry name" value="ACP-like"/>
    <property type="match status" value="1"/>
</dbReference>
<evidence type="ECO:0000259" key="3">
    <source>
        <dbReference type="PROSITE" id="PS50075"/>
    </source>
</evidence>
<dbReference type="Pfam" id="PF07993">
    <property type="entry name" value="NAD_binding_4"/>
    <property type="match status" value="1"/>
</dbReference>